<dbReference type="Proteomes" id="UP001431776">
    <property type="component" value="Unassembled WGS sequence"/>
</dbReference>
<reference evidence="2" key="1">
    <citation type="submission" date="2023-05" db="EMBL/GenBank/DDBJ databases">
        <title>Anaerotaeda fermentans gen. nov., sp. nov., a novel anaerobic planctomycete of the new family within the order Sedimentisphaerales isolated from Taman Peninsula, Russia.</title>
        <authorList>
            <person name="Khomyakova M.A."/>
            <person name="Merkel A.Y."/>
            <person name="Slobodkin A.I."/>
        </authorList>
    </citation>
    <scope>NUCLEOTIDE SEQUENCE</scope>
    <source>
        <strain evidence="2">M17dextr</strain>
    </source>
</reference>
<organism evidence="2 3">
    <name type="scientific">Anaerobaca lacustris</name>
    <dbReference type="NCBI Taxonomy" id="3044600"/>
    <lineage>
        <taxon>Bacteria</taxon>
        <taxon>Pseudomonadati</taxon>
        <taxon>Planctomycetota</taxon>
        <taxon>Phycisphaerae</taxon>
        <taxon>Sedimentisphaerales</taxon>
        <taxon>Anaerobacaceae</taxon>
        <taxon>Anaerobaca</taxon>
    </lineage>
</organism>
<accession>A0AAW6TPN2</accession>
<comment type="caution">
    <text evidence="2">The sequence shown here is derived from an EMBL/GenBank/DDBJ whole genome shotgun (WGS) entry which is preliminary data.</text>
</comment>
<keyword evidence="3" id="KW-1185">Reference proteome</keyword>
<sequence length="43" mass="4684">MDADARWLRGLGPLLLHGSLLLLVLAVSMLATGYLVYGHTFLD</sequence>
<gene>
    <name evidence="2" type="ORF">QJ522_01025</name>
</gene>
<proteinExistence type="predicted"/>
<feature type="transmembrane region" description="Helical" evidence="1">
    <location>
        <begin position="14"/>
        <end position="37"/>
    </location>
</feature>
<evidence type="ECO:0000256" key="1">
    <source>
        <dbReference type="SAM" id="Phobius"/>
    </source>
</evidence>
<dbReference type="AlphaFoldDB" id="A0AAW6TPN2"/>
<keyword evidence="1" id="KW-1133">Transmembrane helix</keyword>
<keyword evidence="1" id="KW-0812">Transmembrane</keyword>
<dbReference type="RefSeq" id="WP_349243018.1">
    <property type="nucleotide sequence ID" value="NZ_JASCXX010000001.1"/>
</dbReference>
<protein>
    <submittedName>
        <fullName evidence="2">Uncharacterized protein</fullName>
    </submittedName>
</protein>
<evidence type="ECO:0000313" key="2">
    <source>
        <dbReference type="EMBL" id="MDI6447608.1"/>
    </source>
</evidence>
<dbReference type="EMBL" id="JASCXX010000001">
    <property type="protein sequence ID" value="MDI6447608.1"/>
    <property type="molecule type" value="Genomic_DNA"/>
</dbReference>
<evidence type="ECO:0000313" key="3">
    <source>
        <dbReference type="Proteomes" id="UP001431776"/>
    </source>
</evidence>
<name>A0AAW6TPN2_9BACT</name>
<keyword evidence="1" id="KW-0472">Membrane</keyword>